<sequence>MAIGADVDSAAMLDLHIAIGSEQPDNIAYRLDIHCRFSSERTQWRQPVAIVATQNALPENRADLRRLRHKKYNTFQQLFQF</sequence>
<reference evidence="1" key="1">
    <citation type="submission" date="2019-08" db="EMBL/GenBank/DDBJ databases">
        <authorList>
            <person name="Kucharzyk K."/>
            <person name="Murdoch R.W."/>
            <person name="Higgins S."/>
            <person name="Loffler F."/>
        </authorList>
    </citation>
    <scope>NUCLEOTIDE SEQUENCE</scope>
</reference>
<dbReference type="EMBL" id="VSSQ01039115">
    <property type="protein sequence ID" value="MPM92129.1"/>
    <property type="molecule type" value="Genomic_DNA"/>
</dbReference>
<organism evidence="1">
    <name type="scientific">bioreactor metagenome</name>
    <dbReference type="NCBI Taxonomy" id="1076179"/>
    <lineage>
        <taxon>unclassified sequences</taxon>
        <taxon>metagenomes</taxon>
        <taxon>ecological metagenomes</taxon>
    </lineage>
</organism>
<dbReference type="AlphaFoldDB" id="A0A645DS77"/>
<protein>
    <submittedName>
        <fullName evidence="1">Uncharacterized protein</fullName>
    </submittedName>
</protein>
<accession>A0A645DS77</accession>
<evidence type="ECO:0000313" key="1">
    <source>
        <dbReference type="EMBL" id="MPM92129.1"/>
    </source>
</evidence>
<comment type="caution">
    <text evidence="1">The sequence shown here is derived from an EMBL/GenBank/DDBJ whole genome shotgun (WGS) entry which is preliminary data.</text>
</comment>
<name>A0A645DS77_9ZZZZ</name>
<proteinExistence type="predicted"/>
<gene>
    <name evidence="1" type="ORF">SDC9_139263</name>
</gene>